<dbReference type="OrthoDB" id="7963325at2"/>
<dbReference type="InterPro" id="IPR042236">
    <property type="entry name" value="PI3K_accessory_sf"/>
</dbReference>
<dbReference type="InterPro" id="IPR016024">
    <property type="entry name" value="ARM-type_fold"/>
</dbReference>
<dbReference type="Pfam" id="PF09450">
    <property type="entry name" value="DUF2019"/>
    <property type="match status" value="1"/>
</dbReference>
<proteinExistence type="predicted"/>
<evidence type="ECO:0000259" key="1">
    <source>
        <dbReference type="Pfam" id="PF09450"/>
    </source>
</evidence>
<dbReference type="InterPro" id="IPR018568">
    <property type="entry name" value="DUF2019"/>
</dbReference>
<dbReference type="AlphaFoldDB" id="A0A1V4I000"/>
<evidence type="ECO:0000313" key="3">
    <source>
        <dbReference type="Proteomes" id="UP000189940"/>
    </source>
</evidence>
<dbReference type="SUPFAM" id="SSF48371">
    <property type="entry name" value="ARM repeat"/>
    <property type="match status" value="1"/>
</dbReference>
<evidence type="ECO:0000313" key="2">
    <source>
        <dbReference type="EMBL" id="OPH83523.1"/>
    </source>
</evidence>
<accession>A0A1V4I000</accession>
<keyword evidence="3" id="KW-1185">Reference proteome</keyword>
<name>A0A1V4I000_NITVU</name>
<reference evidence="2 3" key="1">
    <citation type="submission" date="2017-02" db="EMBL/GenBank/DDBJ databases">
        <title>Genome sequence of the nitrite-oxidizing bacterium Nitrobacter vulgaris strain Ab1.</title>
        <authorList>
            <person name="Mellbye B.L."/>
            <person name="Davis E.W."/>
            <person name="Spieck E."/>
            <person name="Chang J.H."/>
            <person name="Bottomley P.J."/>
            <person name="Sayavedra-Soto L.A."/>
        </authorList>
    </citation>
    <scope>NUCLEOTIDE SEQUENCE [LARGE SCALE GENOMIC DNA]</scope>
    <source>
        <strain evidence="2 3">Ab1</strain>
    </source>
</reference>
<dbReference type="EMBL" id="MWPQ01000026">
    <property type="protein sequence ID" value="OPH83523.1"/>
    <property type="molecule type" value="Genomic_DNA"/>
</dbReference>
<protein>
    <recommendedName>
        <fullName evidence="1">DUF2019 domain-containing protein</fullName>
    </recommendedName>
</protein>
<dbReference type="RefSeq" id="WP_079446220.1">
    <property type="nucleotide sequence ID" value="NZ_MWPQ01000026.1"/>
</dbReference>
<feature type="domain" description="DUF2019" evidence="1">
    <location>
        <begin position="14"/>
        <end position="117"/>
    </location>
</feature>
<gene>
    <name evidence="2" type="ORF">B2M20_06280</name>
</gene>
<organism evidence="2 3">
    <name type="scientific">Nitrobacter vulgaris</name>
    <dbReference type="NCBI Taxonomy" id="29421"/>
    <lineage>
        <taxon>Bacteria</taxon>
        <taxon>Pseudomonadati</taxon>
        <taxon>Pseudomonadota</taxon>
        <taxon>Alphaproteobacteria</taxon>
        <taxon>Hyphomicrobiales</taxon>
        <taxon>Nitrobacteraceae</taxon>
        <taxon>Nitrobacter</taxon>
    </lineage>
</organism>
<comment type="caution">
    <text evidence="2">The sequence shown here is derived from an EMBL/GenBank/DDBJ whole genome shotgun (WGS) entry which is preliminary data.</text>
</comment>
<dbReference type="Gene3D" id="1.25.40.70">
    <property type="entry name" value="Phosphatidylinositol 3-kinase, accessory domain (PIK)"/>
    <property type="match status" value="1"/>
</dbReference>
<dbReference type="Proteomes" id="UP000189940">
    <property type="component" value="Unassembled WGS sequence"/>
</dbReference>
<sequence length="125" mass="14209">MNVKRVRLADVSTEDLVDRFAQIGVEQDQALLGGQIAKFNRLFELMSDVSNELKARTGDHRRSLVRLYEYPNMQVRLKAAKHTLAVLPIEARQQLESIAETHWMPQAEDAGMCLELLENGTFKPS</sequence>